<dbReference type="HOGENOM" id="CLU_008856_1_1_10"/>
<keyword evidence="8" id="KW-1133">Transmembrane helix</keyword>
<keyword evidence="8" id="KW-0812">Transmembrane</keyword>
<gene>
    <name evidence="10" type="primary">sppA</name>
    <name evidence="10" type="ORF">HMPREF0645_0774</name>
</gene>
<proteinExistence type="inferred from homology"/>
<dbReference type="Proteomes" id="UP000003160">
    <property type="component" value="Unassembled WGS sequence"/>
</dbReference>
<dbReference type="InterPro" id="IPR047272">
    <property type="entry name" value="S49_SppA_C"/>
</dbReference>
<dbReference type="PANTHER" id="PTHR33209:SF1">
    <property type="entry name" value="PEPTIDASE S49 DOMAIN-CONTAINING PROTEIN"/>
    <property type="match status" value="1"/>
</dbReference>
<dbReference type="PANTHER" id="PTHR33209">
    <property type="entry name" value="PROTEASE 4"/>
    <property type="match status" value="1"/>
</dbReference>
<dbReference type="NCBIfam" id="TIGR00706">
    <property type="entry name" value="SppA_dom"/>
    <property type="match status" value="1"/>
</dbReference>
<keyword evidence="6 8" id="KW-0472">Membrane</keyword>
<dbReference type="Gene3D" id="6.20.330.10">
    <property type="match status" value="1"/>
</dbReference>
<evidence type="ECO:0000313" key="11">
    <source>
        <dbReference type="Proteomes" id="UP000003160"/>
    </source>
</evidence>
<dbReference type="CDD" id="cd07023">
    <property type="entry name" value="S49_Sppa_N_C"/>
    <property type="match status" value="1"/>
</dbReference>
<accession>D1PUY9</accession>
<dbReference type="Pfam" id="PF01343">
    <property type="entry name" value="Peptidase_S49"/>
    <property type="match status" value="2"/>
</dbReference>
<feature type="transmembrane region" description="Helical" evidence="8">
    <location>
        <begin position="12"/>
        <end position="35"/>
    </location>
</feature>
<evidence type="ECO:0000256" key="6">
    <source>
        <dbReference type="ARBA" id="ARBA00023136"/>
    </source>
</evidence>
<dbReference type="SUPFAM" id="SSF52096">
    <property type="entry name" value="ClpP/crotonase"/>
    <property type="match status" value="2"/>
</dbReference>
<dbReference type="GO" id="GO:0006465">
    <property type="term" value="P:signal peptide processing"/>
    <property type="evidence" value="ECO:0007669"/>
    <property type="project" value="InterPro"/>
</dbReference>
<dbReference type="PIRSF" id="PIRSF001217">
    <property type="entry name" value="Protease_4_SppA"/>
    <property type="match status" value="1"/>
</dbReference>
<dbReference type="GO" id="GO:0008236">
    <property type="term" value="F:serine-type peptidase activity"/>
    <property type="evidence" value="ECO:0007669"/>
    <property type="project" value="UniProtKB-KW"/>
</dbReference>
<evidence type="ECO:0000256" key="1">
    <source>
        <dbReference type="ARBA" id="ARBA00004370"/>
    </source>
</evidence>
<dbReference type="EC" id="3.4.-.-" evidence="10"/>
<keyword evidence="5" id="KW-0720">Serine protease</keyword>
<organism evidence="10 11">
    <name type="scientific">Hallella bergensis DSM 17361</name>
    <dbReference type="NCBI Taxonomy" id="585502"/>
    <lineage>
        <taxon>Bacteria</taxon>
        <taxon>Pseudomonadati</taxon>
        <taxon>Bacteroidota</taxon>
        <taxon>Bacteroidia</taxon>
        <taxon>Bacteroidales</taxon>
        <taxon>Prevotellaceae</taxon>
        <taxon>Hallella</taxon>
    </lineage>
</organism>
<feature type="domain" description="Peptidase S49" evidence="9">
    <location>
        <begin position="369"/>
        <end position="521"/>
    </location>
</feature>
<keyword evidence="4 10" id="KW-0378">Hydrolase</keyword>
<evidence type="ECO:0000256" key="5">
    <source>
        <dbReference type="ARBA" id="ARBA00022825"/>
    </source>
</evidence>
<evidence type="ECO:0000256" key="4">
    <source>
        <dbReference type="ARBA" id="ARBA00022801"/>
    </source>
</evidence>
<dbReference type="eggNOG" id="COG0616">
    <property type="taxonomic scope" value="Bacteria"/>
</dbReference>
<sequence length="589" mass="64673">MKDFLKYVGATIVGLIIFGVALSVLGVMSIAGMIASSEATQKIKENSVLVIDLNGVMQEQADESISTQLSGNTNLGLREILLAIKKAKNNENIKGIYLNAGALQADMAQLEEIRNALEGFRKTGKWIVAYGETYSQPCYYLASAANKIYMNPQGAIDWTGIGGQVVFLKDTYAKIGIKMIPFKCGKYKSATEIYTEDHMSEPSRQQTERYIGGWWQTICQAVSKSRGISTDTLNAYADRVITLEDPKNMVKYKMVDGLLYNDQVKNTVKKLLKLDEDDAINQISVNGMANVQEDTDGDAIAVYYAYGNIVNEDVPQNSFLTPNLIVAKDVCKDLAELADNDDVKAVVLRVNSGGGSAYASEQIWRQVELLKAKKPVVVSMGGAAASGGYYISAGANYIYAEPTTITGSIGIFGIARDRSDLMTRMLGVKYDEVKTNRNSTMGSEVKPMTAEQFGYIQSSIDRGYMLFKNRVAKGRRMSMDKVEAYAQGHVYLGSDALKLGLVDGLGGLDKAVAKAAQLAKVETYYTTNYPAPASLFDQIMKSTEGREDGILDEKLRIALGNFYEPFMLIRTTEAHTGLQARMPFMIQLR</sequence>
<dbReference type="GO" id="GO:0016020">
    <property type="term" value="C:membrane"/>
    <property type="evidence" value="ECO:0007669"/>
    <property type="project" value="UniProtKB-SubCell"/>
</dbReference>
<keyword evidence="11" id="KW-1185">Reference proteome</keyword>
<dbReference type="InterPro" id="IPR029045">
    <property type="entry name" value="ClpP/crotonase-like_dom_sf"/>
</dbReference>
<feature type="active site" description="Nucleophile" evidence="7">
    <location>
        <position position="386"/>
    </location>
</feature>
<protein>
    <submittedName>
        <fullName evidence="10">Signal peptide peptidase SppA, 67K type</fullName>
        <ecNumber evidence="10">3.4.-.-</ecNumber>
    </submittedName>
</protein>
<dbReference type="OrthoDB" id="9764363at2"/>
<evidence type="ECO:0000256" key="2">
    <source>
        <dbReference type="ARBA" id="ARBA00008683"/>
    </source>
</evidence>
<dbReference type="AlphaFoldDB" id="D1PUY9"/>
<comment type="similarity">
    <text evidence="2">Belongs to the peptidase S49 family.</text>
</comment>
<reference evidence="10 11" key="1">
    <citation type="submission" date="2009-10" db="EMBL/GenBank/DDBJ databases">
        <authorList>
            <person name="Qin X."/>
            <person name="Bachman B."/>
            <person name="Battles P."/>
            <person name="Bell A."/>
            <person name="Bess C."/>
            <person name="Bickham C."/>
            <person name="Chaboub L."/>
            <person name="Chen D."/>
            <person name="Coyle M."/>
            <person name="Deiros D.R."/>
            <person name="Dinh H."/>
            <person name="Forbes L."/>
            <person name="Fowler G."/>
            <person name="Francisco L."/>
            <person name="Fu Q."/>
            <person name="Gubbala S."/>
            <person name="Hale W."/>
            <person name="Han Y."/>
            <person name="Hemphill L."/>
            <person name="Highlander S.K."/>
            <person name="Hirani K."/>
            <person name="Hogues M."/>
            <person name="Jackson L."/>
            <person name="Jakkamsetti A."/>
            <person name="Javaid M."/>
            <person name="Jiang H."/>
            <person name="Korchina V."/>
            <person name="Kovar C."/>
            <person name="Lara F."/>
            <person name="Lee S."/>
            <person name="Mata R."/>
            <person name="Mathew T."/>
            <person name="Moen C."/>
            <person name="Morales K."/>
            <person name="Munidasa M."/>
            <person name="Nazareth L."/>
            <person name="Ngo R."/>
            <person name="Nguyen L."/>
            <person name="Okwuonu G."/>
            <person name="Ongeri F."/>
            <person name="Patil S."/>
            <person name="Petrosino J."/>
            <person name="Pham C."/>
            <person name="Pham P."/>
            <person name="Pu L.-L."/>
            <person name="Puazo M."/>
            <person name="Raj R."/>
            <person name="Reid J."/>
            <person name="Rouhana J."/>
            <person name="Saada N."/>
            <person name="Shang Y."/>
            <person name="Simmons D."/>
            <person name="Thornton R."/>
            <person name="Warren J."/>
            <person name="Weissenberger G."/>
            <person name="Zhang J."/>
            <person name="Zhang L."/>
            <person name="Zhou C."/>
            <person name="Zhu D."/>
            <person name="Muzny D."/>
            <person name="Worley K."/>
            <person name="Gibbs R."/>
        </authorList>
    </citation>
    <scope>NUCLEOTIDE SEQUENCE [LARGE SCALE GENOMIC DNA]</scope>
    <source>
        <strain evidence="10 11">DSM 17361</strain>
    </source>
</reference>
<dbReference type="EMBL" id="ACKS01000034">
    <property type="protein sequence ID" value="EFA44709.1"/>
    <property type="molecule type" value="Genomic_DNA"/>
</dbReference>
<feature type="active site" description="Proton donor/acceptor" evidence="7">
    <location>
        <position position="188"/>
    </location>
</feature>
<dbReference type="InterPro" id="IPR047217">
    <property type="entry name" value="S49_SppA_67K_type_N"/>
</dbReference>
<name>D1PUY9_9BACT</name>
<dbReference type="InterPro" id="IPR002142">
    <property type="entry name" value="Peptidase_S49"/>
</dbReference>
<keyword evidence="3" id="KW-0645">Protease</keyword>
<comment type="subcellular location">
    <subcellularLocation>
        <location evidence="1">Membrane</location>
    </subcellularLocation>
</comment>
<dbReference type="Gene3D" id="3.90.226.10">
    <property type="entry name" value="2-enoyl-CoA Hydratase, Chain A, domain 1"/>
    <property type="match status" value="3"/>
</dbReference>
<dbReference type="CDD" id="cd07018">
    <property type="entry name" value="S49_SppA_67K_type"/>
    <property type="match status" value="1"/>
</dbReference>
<evidence type="ECO:0000259" key="9">
    <source>
        <dbReference type="Pfam" id="PF01343"/>
    </source>
</evidence>
<dbReference type="NCBIfam" id="TIGR00705">
    <property type="entry name" value="SppA_67K"/>
    <property type="match status" value="1"/>
</dbReference>
<evidence type="ECO:0000256" key="7">
    <source>
        <dbReference type="PIRSR" id="PIRSR001217-1"/>
    </source>
</evidence>
<dbReference type="RefSeq" id="WP_007172888.1">
    <property type="nucleotide sequence ID" value="NZ_GG704780.1"/>
</dbReference>
<dbReference type="InterPro" id="IPR004635">
    <property type="entry name" value="Pept_S49_SppA"/>
</dbReference>
<evidence type="ECO:0000256" key="8">
    <source>
        <dbReference type="SAM" id="Phobius"/>
    </source>
</evidence>
<evidence type="ECO:0000313" key="10">
    <source>
        <dbReference type="EMBL" id="EFA44709.1"/>
    </source>
</evidence>
<evidence type="ECO:0000256" key="3">
    <source>
        <dbReference type="ARBA" id="ARBA00022670"/>
    </source>
</evidence>
<dbReference type="InterPro" id="IPR004634">
    <property type="entry name" value="Pept_S49_pIV"/>
</dbReference>
<feature type="domain" description="Peptidase S49" evidence="9">
    <location>
        <begin position="120"/>
        <end position="274"/>
    </location>
</feature>
<comment type="caution">
    <text evidence="10">The sequence shown here is derived from an EMBL/GenBank/DDBJ whole genome shotgun (WGS) entry which is preliminary data.</text>
</comment>